<name>A0A4Q7ZQ65_9ACTN</name>
<comment type="caution">
    <text evidence="2">The sequence shown here is derived from an EMBL/GenBank/DDBJ whole genome shotgun (WGS) entry which is preliminary data.</text>
</comment>
<feature type="signal peptide" evidence="1">
    <location>
        <begin position="1"/>
        <end position="29"/>
    </location>
</feature>
<dbReference type="Proteomes" id="UP000292564">
    <property type="component" value="Unassembled WGS sequence"/>
</dbReference>
<dbReference type="RefSeq" id="WP_130511747.1">
    <property type="nucleotide sequence ID" value="NZ_SHKY01000001.1"/>
</dbReference>
<keyword evidence="1" id="KW-0732">Signal</keyword>
<evidence type="ECO:0000256" key="1">
    <source>
        <dbReference type="SAM" id="SignalP"/>
    </source>
</evidence>
<dbReference type="EMBL" id="SHKY01000001">
    <property type="protein sequence ID" value="RZU53240.1"/>
    <property type="molecule type" value="Genomic_DNA"/>
</dbReference>
<evidence type="ECO:0000313" key="3">
    <source>
        <dbReference type="Proteomes" id="UP000292564"/>
    </source>
</evidence>
<gene>
    <name evidence="2" type="ORF">EV385_5143</name>
</gene>
<organism evidence="2 3">
    <name type="scientific">Krasilnikovia cinnamomea</name>
    <dbReference type="NCBI Taxonomy" id="349313"/>
    <lineage>
        <taxon>Bacteria</taxon>
        <taxon>Bacillati</taxon>
        <taxon>Actinomycetota</taxon>
        <taxon>Actinomycetes</taxon>
        <taxon>Micromonosporales</taxon>
        <taxon>Micromonosporaceae</taxon>
        <taxon>Krasilnikovia</taxon>
    </lineage>
</organism>
<dbReference type="AlphaFoldDB" id="A0A4Q7ZQ65"/>
<dbReference type="OrthoDB" id="3297463at2"/>
<proteinExistence type="predicted"/>
<evidence type="ECO:0000313" key="2">
    <source>
        <dbReference type="EMBL" id="RZU53240.1"/>
    </source>
</evidence>
<accession>A0A4Q7ZQ65</accession>
<feature type="chain" id="PRO_5020517913" evidence="1">
    <location>
        <begin position="30"/>
        <end position="137"/>
    </location>
</feature>
<reference evidence="2 3" key="1">
    <citation type="submission" date="2019-02" db="EMBL/GenBank/DDBJ databases">
        <title>Sequencing the genomes of 1000 actinobacteria strains.</title>
        <authorList>
            <person name="Klenk H.-P."/>
        </authorList>
    </citation>
    <scope>NUCLEOTIDE SEQUENCE [LARGE SCALE GENOMIC DNA]</scope>
    <source>
        <strain evidence="2 3">DSM 45162</strain>
    </source>
</reference>
<protein>
    <submittedName>
        <fullName evidence="2">Uncharacterized protein</fullName>
    </submittedName>
</protein>
<sequence length="137" mass="14304">MSPIRARFVGAPWLATSVTVLLAAPSPGAAVTGADRVPEVAGRAVCDTALGEWFITWSVTNPHSMAGTLGNIRVAPVGHPLVGMPNRVLPGQTATGGQQAPPDGYTASITFDVNWDDGAVTYDVYWPIYIRIGCPAS</sequence>
<keyword evidence="3" id="KW-1185">Reference proteome</keyword>